<evidence type="ECO:0000256" key="1">
    <source>
        <dbReference type="SAM" id="MobiDB-lite"/>
    </source>
</evidence>
<feature type="domain" description="DUF7587" evidence="2">
    <location>
        <begin position="41"/>
        <end position="146"/>
    </location>
</feature>
<dbReference type="SUPFAM" id="SSF56399">
    <property type="entry name" value="ADP-ribosylation"/>
    <property type="match status" value="1"/>
</dbReference>
<reference evidence="3" key="1">
    <citation type="submission" date="2023-08" db="EMBL/GenBank/DDBJ databases">
        <title>Reference Genome Resource for the Citrus Pathogen Phytophthora citrophthora.</title>
        <authorList>
            <person name="Moller H."/>
            <person name="Coetzee B."/>
            <person name="Rose L.J."/>
            <person name="Van Niekerk J.M."/>
        </authorList>
    </citation>
    <scope>NUCLEOTIDE SEQUENCE</scope>
    <source>
        <strain evidence="3">STE-U-9442</strain>
    </source>
</reference>
<dbReference type="PANTHER" id="PTHR40781:SF1">
    <property type="match status" value="1"/>
</dbReference>
<name>A0AAD9GIE9_9STRA</name>
<dbReference type="PANTHER" id="PTHR40781">
    <property type="match status" value="1"/>
</dbReference>
<dbReference type="EMBL" id="JASMQC010000017">
    <property type="protein sequence ID" value="KAK1938957.1"/>
    <property type="molecule type" value="Genomic_DNA"/>
</dbReference>
<evidence type="ECO:0000259" key="2">
    <source>
        <dbReference type="Pfam" id="PF24494"/>
    </source>
</evidence>
<dbReference type="Gene3D" id="3.90.210.10">
    <property type="entry name" value="Heat-Labile Enterotoxin, subunit A"/>
    <property type="match status" value="1"/>
</dbReference>
<evidence type="ECO:0000313" key="4">
    <source>
        <dbReference type="Proteomes" id="UP001259832"/>
    </source>
</evidence>
<dbReference type="Pfam" id="PF24494">
    <property type="entry name" value="DUF7587"/>
    <property type="match status" value="1"/>
</dbReference>
<feature type="compositionally biased region" description="Acidic residues" evidence="1">
    <location>
        <begin position="154"/>
        <end position="167"/>
    </location>
</feature>
<gene>
    <name evidence="3" type="ORF">P3T76_009032</name>
</gene>
<keyword evidence="4" id="KW-1185">Reference proteome</keyword>
<proteinExistence type="predicted"/>
<sequence>MAPNEVSSDNIVRRYKCSDNDKPFRLYRVQYGGNTSFTARCEPSFHSENEFKISVEQHLNWGNRYPTPFVSTFADCRHAKYWARQRVKNGARYVVILEIDPSQLGPIFRVLQLVRDYGVSTNLLEHMYRDEYLILQKIRKRSIIGTEVIRRDDPDESGDDESDESDDSASITLSTNSASTLTVNRLTAFMLSK</sequence>
<accession>A0AAD9GIE9</accession>
<organism evidence="3 4">
    <name type="scientific">Phytophthora citrophthora</name>
    <dbReference type="NCBI Taxonomy" id="4793"/>
    <lineage>
        <taxon>Eukaryota</taxon>
        <taxon>Sar</taxon>
        <taxon>Stramenopiles</taxon>
        <taxon>Oomycota</taxon>
        <taxon>Peronosporomycetes</taxon>
        <taxon>Peronosporales</taxon>
        <taxon>Peronosporaceae</taxon>
        <taxon>Phytophthora</taxon>
    </lineage>
</organism>
<dbReference type="InterPro" id="IPR056009">
    <property type="entry name" value="DUF7587"/>
</dbReference>
<dbReference type="AlphaFoldDB" id="A0AAD9GIE9"/>
<dbReference type="Proteomes" id="UP001259832">
    <property type="component" value="Unassembled WGS sequence"/>
</dbReference>
<protein>
    <recommendedName>
        <fullName evidence="2">DUF7587 domain-containing protein</fullName>
    </recommendedName>
</protein>
<evidence type="ECO:0000313" key="3">
    <source>
        <dbReference type="EMBL" id="KAK1938957.1"/>
    </source>
</evidence>
<comment type="caution">
    <text evidence="3">The sequence shown here is derived from an EMBL/GenBank/DDBJ whole genome shotgun (WGS) entry which is preliminary data.</text>
</comment>
<feature type="region of interest" description="Disordered" evidence="1">
    <location>
        <begin position="149"/>
        <end position="171"/>
    </location>
</feature>